<comment type="catalytic activity">
    <reaction evidence="1 15">
        <text>Thiol-dependent hydrolysis of ester, thioester, amide, peptide and isopeptide bonds formed by the C-terminal Gly of ubiquitin (a 76-residue protein attached to proteins as an intracellular targeting signal).</text>
        <dbReference type="EC" id="3.4.19.12"/>
    </reaction>
</comment>
<accession>A0AAV7JCT9</accession>
<evidence type="ECO:0000256" key="8">
    <source>
        <dbReference type="ARBA" id="ARBA00022807"/>
    </source>
</evidence>
<evidence type="ECO:0000259" key="17">
    <source>
        <dbReference type="PROSITE" id="PS50271"/>
    </source>
</evidence>
<keyword evidence="19" id="KW-1185">Reference proteome</keyword>
<feature type="domain" description="UBP-type" evidence="17">
    <location>
        <begin position="1"/>
        <end position="126"/>
    </location>
</feature>
<evidence type="ECO:0000256" key="9">
    <source>
        <dbReference type="ARBA" id="ARBA00022833"/>
    </source>
</evidence>
<evidence type="ECO:0000256" key="7">
    <source>
        <dbReference type="ARBA" id="ARBA00022801"/>
    </source>
</evidence>
<evidence type="ECO:0000256" key="10">
    <source>
        <dbReference type="ARBA" id="ARBA00023015"/>
    </source>
</evidence>
<dbReference type="GO" id="GO:0004843">
    <property type="term" value="F:cysteine-type deubiquitinase activity"/>
    <property type="evidence" value="ECO:0007669"/>
    <property type="project" value="UniProtKB-UniRule"/>
</dbReference>
<dbReference type="GO" id="GO:0005634">
    <property type="term" value="C:nucleus"/>
    <property type="evidence" value="ECO:0007669"/>
    <property type="project" value="UniProtKB-SubCell"/>
</dbReference>
<dbReference type="PROSITE" id="PS00973">
    <property type="entry name" value="USP_2"/>
    <property type="match status" value="1"/>
</dbReference>
<dbReference type="EC" id="3.4.19.12" evidence="15"/>
<dbReference type="GO" id="GO:0016579">
    <property type="term" value="P:protein deubiquitination"/>
    <property type="evidence" value="ECO:0007669"/>
    <property type="project" value="InterPro"/>
</dbReference>
<dbReference type="PANTHER" id="PTHR21646:SF33">
    <property type="entry name" value="UBIQUITIN CARBOXYL-TERMINAL HYDROLASE 22"/>
    <property type="match status" value="1"/>
</dbReference>
<dbReference type="PROSITE" id="PS00972">
    <property type="entry name" value="USP_1"/>
    <property type="match status" value="1"/>
</dbReference>
<dbReference type="GO" id="GO:0006508">
    <property type="term" value="P:proteolysis"/>
    <property type="evidence" value="ECO:0007669"/>
    <property type="project" value="UniProtKB-KW"/>
</dbReference>
<keyword evidence="12" id="KW-0539">Nucleus</keyword>
<evidence type="ECO:0000256" key="1">
    <source>
        <dbReference type="ARBA" id="ARBA00000707"/>
    </source>
</evidence>
<dbReference type="Pfam" id="PF00443">
    <property type="entry name" value="UCH"/>
    <property type="match status" value="1"/>
</dbReference>
<dbReference type="InterPro" id="IPR028889">
    <property type="entry name" value="USP"/>
</dbReference>
<dbReference type="PROSITE" id="PS50235">
    <property type="entry name" value="USP_3"/>
    <property type="match status" value="1"/>
</dbReference>
<comment type="similarity">
    <text evidence="13">Belongs to the peptidase C19 family. UBP8 subfamily.</text>
</comment>
<sequence length="479" mass="54995">MCQHFDSDNKDMLHNYKIVYECLVEKIHPSCLTQEGRRMIALMCICRTCKKDGPTMHACLSCVYLACHNCTVNCSHIVEHLRKNQHHFAVELTQGELYCNICEDYIYSSSFDTKVYRILDRSKLRPCRRKRNIGLDSWEPDVRDIKLLLLNTKQIKLEASSLYGLRGLCNMGNTCFMNSVLQAMIHTPVLRDFFLAEQHMCVTYADSEHCVVCEMRSLVQEFHNGKHSAFVPCKLLQLIWTHAHHMAGYEQQDAHEFFIATLDVLHRHLGGKTPTANSPQYCQCVIDTVFAGKLQSDLGCEKCKHTSTTIDPFRDISLDLGAVAAKLVSSGNCSSTLDECLKRFTKAEDLDSRCSKCKEGQLMKKLTIKKLPIVMCFHLKRFEHSLHTKKISQYVKFPEELDISPFLAHKSDRLENLYSLFAVVNHSGCVQSGHYTCHIRMFKDWFHCDDAVISQVSLSSVMESEAYLLFYHQNIVKYS</sequence>
<keyword evidence="5 14" id="KW-0863">Zinc-finger</keyword>
<evidence type="ECO:0000256" key="6">
    <source>
        <dbReference type="ARBA" id="ARBA00022786"/>
    </source>
</evidence>
<dbReference type="EMBL" id="JAKMXF010000354">
    <property type="protein sequence ID" value="KAI6646589.1"/>
    <property type="molecule type" value="Genomic_DNA"/>
</dbReference>
<keyword evidence="8 15" id="KW-0788">Thiol protease</keyword>
<dbReference type="InterPro" id="IPR050185">
    <property type="entry name" value="Ub_carboxyl-term_hydrolase"/>
</dbReference>
<dbReference type="Pfam" id="PF02148">
    <property type="entry name" value="zf-UBP"/>
    <property type="match status" value="1"/>
</dbReference>
<evidence type="ECO:0000256" key="3">
    <source>
        <dbReference type="ARBA" id="ARBA00022670"/>
    </source>
</evidence>
<keyword evidence="10" id="KW-0805">Transcription regulation</keyword>
<evidence type="ECO:0000256" key="5">
    <source>
        <dbReference type="ARBA" id="ARBA00022771"/>
    </source>
</evidence>
<evidence type="ECO:0000256" key="11">
    <source>
        <dbReference type="ARBA" id="ARBA00023163"/>
    </source>
</evidence>
<dbReference type="AlphaFoldDB" id="A0AAV7JCT9"/>
<name>A0AAV7JCT9_9METZ</name>
<dbReference type="SUPFAM" id="SSF54001">
    <property type="entry name" value="Cysteine proteinases"/>
    <property type="match status" value="1"/>
</dbReference>
<dbReference type="InterPro" id="IPR001607">
    <property type="entry name" value="Znf_UBP"/>
</dbReference>
<keyword evidence="9" id="KW-0862">Zinc</keyword>
<keyword evidence="11" id="KW-0804">Transcription</keyword>
<reference evidence="18 19" key="1">
    <citation type="journal article" date="2023" name="BMC Biol.">
        <title>The compact genome of the sponge Oopsacas minuta (Hexactinellida) is lacking key metazoan core genes.</title>
        <authorList>
            <person name="Santini S."/>
            <person name="Schenkelaars Q."/>
            <person name="Jourda C."/>
            <person name="Duchesne M."/>
            <person name="Belahbib H."/>
            <person name="Rocher C."/>
            <person name="Selva M."/>
            <person name="Riesgo A."/>
            <person name="Vervoort M."/>
            <person name="Leys S.P."/>
            <person name="Kodjabachian L."/>
            <person name="Le Bivic A."/>
            <person name="Borchiellini C."/>
            <person name="Claverie J.M."/>
            <person name="Renard E."/>
        </authorList>
    </citation>
    <scope>NUCLEOTIDE SEQUENCE [LARGE SCALE GENOMIC DNA]</scope>
    <source>
        <strain evidence="18">SPO-2</strain>
    </source>
</reference>
<keyword evidence="4" id="KW-0479">Metal-binding</keyword>
<dbReference type="PANTHER" id="PTHR21646">
    <property type="entry name" value="UBIQUITIN CARBOXYL-TERMINAL HYDROLASE"/>
    <property type="match status" value="1"/>
</dbReference>
<evidence type="ECO:0000256" key="15">
    <source>
        <dbReference type="RuleBase" id="RU366025"/>
    </source>
</evidence>
<evidence type="ECO:0000256" key="4">
    <source>
        <dbReference type="ARBA" id="ARBA00022723"/>
    </source>
</evidence>
<dbReference type="InterPro" id="IPR018200">
    <property type="entry name" value="USP_CS"/>
</dbReference>
<comment type="caution">
    <text evidence="18">The sequence shown here is derived from an EMBL/GenBank/DDBJ whole genome shotgun (WGS) entry which is preliminary data.</text>
</comment>
<keyword evidence="7 15" id="KW-0378">Hydrolase</keyword>
<dbReference type="GO" id="GO:0008270">
    <property type="term" value="F:zinc ion binding"/>
    <property type="evidence" value="ECO:0007669"/>
    <property type="project" value="UniProtKB-KW"/>
</dbReference>
<proteinExistence type="inferred from homology"/>
<dbReference type="Gene3D" id="3.90.70.10">
    <property type="entry name" value="Cysteine proteinases"/>
    <property type="match status" value="1"/>
</dbReference>
<dbReference type="Gene3D" id="3.30.40.10">
    <property type="entry name" value="Zinc/RING finger domain, C3HC4 (zinc finger)"/>
    <property type="match status" value="1"/>
</dbReference>
<evidence type="ECO:0000259" key="16">
    <source>
        <dbReference type="PROSITE" id="PS50235"/>
    </source>
</evidence>
<evidence type="ECO:0000256" key="12">
    <source>
        <dbReference type="ARBA" id="ARBA00023242"/>
    </source>
</evidence>
<evidence type="ECO:0000256" key="14">
    <source>
        <dbReference type="PROSITE-ProRule" id="PRU00502"/>
    </source>
</evidence>
<keyword evidence="6 15" id="KW-0833">Ubl conjugation pathway</keyword>
<dbReference type="SUPFAM" id="SSF57850">
    <property type="entry name" value="RING/U-box"/>
    <property type="match status" value="1"/>
</dbReference>
<evidence type="ECO:0000313" key="19">
    <source>
        <dbReference type="Proteomes" id="UP001165289"/>
    </source>
</evidence>
<feature type="domain" description="USP" evidence="16">
    <location>
        <begin position="166"/>
        <end position="474"/>
    </location>
</feature>
<evidence type="ECO:0000256" key="13">
    <source>
        <dbReference type="ARBA" id="ARBA00038490"/>
    </source>
</evidence>
<dbReference type="InterPro" id="IPR013083">
    <property type="entry name" value="Znf_RING/FYVE/PHD"/>
</dbReference>
<dbReference type="Proteomes" id="UP001165289">
    <property type="component" value="Unassembled WGS sequence"/>
</dbReference>
<dbReference type="InterPro" id="IPR001394">
    <property type="entry name" value="Peptidase_C19_UCH"/>
</dbReference>
<gene>
    <name evidence="18" type="ORF">LOD99_12710</name>
</gene>
<comment type="subcellular location">
    <subcellularLocation>
        <location evidence="2">Nucleus</location>
    </subcellularLocation>
</comment>
<dbReference type="InterPro" id="IPR038765">
    <property type="entry name" value="Papain-like_cys_pep_sf"/>
</dbReference>
<protein>
    <recommendedName>
        <fullName evidence="15">Ubiquitin carboxyl-terminal hydrolase</fullName>
        <ecNumber evidence="15">3.4.19.12</ecNumber>
    </recommendedName>
</protein>
<organism evidence="18 19">
    <name type="scientific">Oopsacas minuta</name>
    <dbReference type="NCBI Taxonomy" id="111878"/>
    <lineage>
        <taxon>Eukaryota</taxon>
        <taxon>Metazoa</taxon>
        <taxon>Porifera</taxon>
        <taxon>Hexactinellida</taxon>
        <taxon>Hexasterophora</taxon>
        <taxon>Lyssacinosida</taxon>
        <taxon>Leucopsacidae</taxon>
        <taxon>Oopsacas</taxon>
    </lineage>
</organism>
<keyword evidence="3 15" id="KW-0645">Protease</keyword>
<evidence type="ECO:0000256" key="2">
    <source>
        <dbReference type="ARBA" id="ARBA00004123"/>
    </source>
</evidence>
<dbReference type="PROSITE" id="PS50271">
    <property type="entry name" value="ZF_UBP"/>
    <property type="match status" value="1"/>
</dbReference>
<evidence type="ECO:0000313" key="18">
    <source>
        <dbReference type="EMBL" id="KAI6646589.1"/>
    </source>
</evidence>